<organism evidence="1 2">
    <name type="scientific">Lederbergia galactosidilytica</name>
    <dbReference type="NCBI Taxonomy" id="217031"/>
    <lineage>
        <taxon>Bacteria</taxon>
        <taxon>Bacillati</taxon>
        <taxon>Bacillota</taxon>
        <taxon>Bacilli</taxon>
        <taxon>Bacillales</taxon>
        <taxon>Bacillaceae</taxon>
        <taxon>Lederbergia</taxon>
    </lineage>
</organism>
<evidence type="ECO:0000313" key="2">
    <source>
        <dbReference type="Proteomes" id="UP000077881"/>
    </source>
</evidence>
<dbReference type="PATRIC" id="fig|217031.6.peg.2737"/>
<dbReference type="AlphaFoldDB" id="A0A177ZQC5"/>
<dbReference type="RefSeq" id="WP_064468237.1">
    <property type="nucleotide sequence ID" value="NZ_LDJR01000052.1"/>
</dbReference>
<accession>A0A177ZQC5</accession>
<proteinExistence type="predicted"/>
<name>A0A177ZQC5_9BACI</name>
<comment type="caution">
    <text evidence="1">The sequence shown here is derived from an EMBL/GenBank/DDBJ whole genome shotgun (WGS) entry which is preliminary data.</text>
</comment>
<keyword evidence="2" id="KW-1185">Reference proteome</keyword>
<gene>
    <name evidence="1" type="ORF">ABB05_12730</name>
</gene>
<sequence>MPQQRLYYEYENGELLPYWYCLTFDVGEINWEKPAYYYDAIKPLEYIERAEFDESLISMAIQLSDLIFNVDRPNRIGISLKRVKARIERHGVDPYIIQRFIISIPDLNDLLGYLPKQRQLSFITK</sequence>
<dbReference type="EMBL" id="LDJR01000052">
    <property type="protein sequence ID" value="OAK70045.1"/>
    <property type="molecule type" value="Genomic_DNA"/>
</dbReference>
<dbReference type="Proteomes" id="UP000077881">
    <property type="component" value="Unassembled WGS sequence"/>
</dbReference>
<evidence type="ECO:0000313" key="1">
    <source>
        <dbReference type="EMBL" id="OAK70045.1"/>
    </source>
</evidence>
<dbReference type="OrthoDB" id="2888927at2"/>
<protein>
    <submittedName>
        <fullName evidence="1">Uncharacterized protein</fullName>
    </submittedName>
</protein>
<reference evidence="1 2" key="1">
    <citation type="submission" date="2015-05" db="EMBL/GenBank/DDBJ databases">
        <title>Comparison of genome.</title>
        <authorList>
            <person name="Zheng Z."/>
            <person name="Sun M."/>
        </authorList>
    </citation>
    <scope>NUCLEOTIDE SEQUENCE [LARGE SCALE GENOMIC DNA]</scope>
    <source>
        <strain evidence="1 2">G25-74</strain>
    </source>
</reference>